<dbReference type="RefSeq" id="WP_137999467.1">
    <property type="nucleotide sequence ID" value="NZ_SJDU01000729.1"/>
</dbReference>
<feature type="non-terminal residue" evidence="1">
    <location>
        <position position="183"/>
    </location>
</feature>
<evidence type="ECO:0000313" key="2">
    <source>
        <dbReference type="Proteomes" id="UP000310168"/>
    </source>
</evidence>
<dbReference type="Proteomes" id="UP000310168">
    <property type="component" value="Unassembled WGS sequence"/>
</dbReference>
<reference evidence="1 2" key="1">
    <citation type="journal article" date="2019" name="Anaerobe">
        <title>Brachyspira catarrhinii sp. nov., an anaerobic intestinal spirochaete isolated from vervet monkeys may have been misidentified as Brachyspira aalborgi in previous studies.</title>
        <authorList>
            <person name="Phillips N.D."/>
            <person name="La T."/>
            <person name="Hampson D.J."/>
        </authorList>
    </citation>
    <scope>NUCLEOTIDE SEQUENCE [LARGE SCALE GENOMIC DNA]</scope>
    <source>
        <strain evidence="1 2">Z12</strain>
    </source>
</reference>
<proteinExistence type="predicted"/>
<protein>
    <recommendedName>
        <fullName evidence="3">Phage tail tape measure protein</fullName>
    </recommendedName>
</protein>
<sequence length="183" mass="20417">MSELYSIGFDLSALEKALKMSEKIKANLSGFSLKDGNFKAMSDSFKEVIKENPYEQLNKAFKDLKTSDFAKGFEDLNKAFEELSKNDFSKSFTDLNKAFEDLKGSKEFNDFSKSFEDLKNSPTFKKLDKAFDGFNDDLAKGNKALKEQNKLLNNSYQKMNLMKMAGSKLKAGFLGLGGLAVGG</sequence>
<evidence type="ECO:0000313" key="1">
    <source>
        <dbReference type="EMBL" id="TKZ22773.1"/>
    </source>
</evidence>
<comment type="caution">
    <text evidence="1">The sequence shown here is derived from an EMBL/GenBank/DDBJ whole genome shotgun (WGS) entry which is preliminary data.</text>
</comment>
<dbReference type="EMBL" id="SJDU01000729">
    <property type="protein sequence ID" value="TKZ22773.1"/>
    <property type="molecule type" value="Genomic_DNA"/>
</dbReference>
<name>A0ABY2TM35_9SPIR</name>
<gene>
    <name evidence="1" type="ORF">EZH24_13230</name>
</gene>
<organism evidence="1 2">
    <name type="scientific">Brachyspira catarrhinii</name>
    <dbReference type="NCBI Taxonomy" id="2528966"/>
    <lineage>
        <taxon>Bacteria</taxon>
        <taxon>Pseudomonadati</taxon>
        <taxon>Spirochaetota</taxon>
        <taxon>Spirochaetia</taxon>
        <taxon>Brachyspirales</taxon>
        <taxon>Brachyspiraceae</taxon>
        <taxon>Brachyspira</taxon>
    </lineage>
</organism>
<evidence type="ECO:0008006" key="3">
    <source>
        <dbReference type="Google" id="ProtNLM"/>
    </source>
</evidence>
<keyword evidence="2" id="KW-1185">Reference proteome</keyword>
<accession>A0ABY2TM35</accession>